<comment type="similarity">
    <text evidence="13">Belongs to the protein kinase superfamily. Tyr protein kinase family. Insulin receptor subfamily.</text>
</comment>
<evidence type="ECO:0000259" key="14">
    <source>
        <dbReference type="PROSITE" id="PS50011"/>
    </source>
</evidence>
<dbReference type="GO" id="GO:0043235">
    <property type="term" value="C:receptor complex"/>
    <property type="evidence" value="ECO:0007669"/>
    <property type="project" value="TreeGrafter"/>
</dbReference>
<dbReference type="OrthoDB" id="65481at2759"/>
<dbReference type="Pfam" id="PF07714">
    <property type="entry name" value="PK_Tyr_Ser-Thr"/>
    <property type="match status" value="1"/>
</dbReference>
<keyword evidence="13" id="KW-0675">Receptor</keyword>
<dbReference type="PANTHER" id="PTHR24416:SF527">
    <property type="entry name" value="PROTO-ONCOGENE TYROSINE-PROTEIN KINASE ROS"/>
    <property type="match status" value="1"/>
</dbReference>
<feature type="active site" description="Proton acceptor" evidence="9">
    <location>
        <position position="179"/>
    </location>
</feature>
<dbReference type="FunFam" id="1.10.510.10:FF:000341">
    <property type="entry name" value="Tyrosine-protein kinase receptor"/>
    <property type="match status" value="1"/>
</dbReference>
<dbReference type="Proteomes" id="UP000036403">
    <property type="component" value="Unassembled WGS sequence"/>
</dbReference>
<keyword evidence="16" id="KW-1185">Reference proteome</keyword>
<dbReference type="InterPro" id="IPR002011">
    <property type="entry name" value="Tyr_kinase_rcpt_2_CS"/>
</dbReference>
<evidence type="ECO:0000256" key="11">
    <source>
        <dbReference type="PIRSR" id="PIRSR000615-3"/>
    </source>
</evidence>
<dbReference type="InterPro" id="IPR050122">
    <property type="entry name" value="RTK"/>
</dbReference>
<keyword evidence="6 10" id="KW-0067">ATP-binding</keyword>
<name>A0A0J7K479_LASNI</name>
<evidence type="ECO:0000256" key="4">
    <source>
        <dbReference type="ARBA" id="ARBA00022741"/>
    </source>
</evidence>
<feature type="binding site" evidence="12">
    <location>
        <position position="79"/>
    </location>
    <ligand>
        <name>ATP</name>
        <dbReference type="ChEBI" id="CHEBI:30616"/>
    </ligand>
</feature>
<evidence type="ECO:0000256" key="1">
    <source>
        <dbReference type="ARBA" id="ARBA00004167"/>
    </source>
</evidence>
<dbReference type="GO" id="GO:0007169">
    <property type="term" value="P:cell surface receptor protein tyrosine kinase signaling pathway"/>
    <property type="evidence" value="ECO:0007669"/>
    <property type="project" value="InterPro"/>
</dbReference>
<sequence length="331" mass="37817">MTDMELAILHEIPIGNVQFNTLYSPTLPEYNPDEFVLTKIKREQIRLAKLLGSGAFGMVFQGNVKDLEGPGIETPAAIKMLRKNASSQEKKKFLQEARLMNHFRHKHVLRLLAVCLNKDSPLLVLELMEIGDLLKYLRESRKLQPSDSHALRLQDLLAMCEDVARGCSYLEKLRFVHRDLACRNCLVSARDRANRVVKIGDFGLARDVYKDDYYRKEEESLLPIRWMAPESLVIGIFTSQSDVWSFGVLMWEITSLGNQPYTAKANHEVLNYVRAGGRLPKPLNCPSTLYKLMLRCWSAENARPNFNLCLENIIALRKDIEDAPLNSVDII</sequence>
<dbReference type="GO" id="GO:0032006">
    <property type="term" value="P:regulation of TOR signaling"/>
    <property type="evidence" value="ECO:0007669"/>
    <property type="project" value="TreeGrafter"/>
</dbReference>
<reference evidence="15 16" key="1">
    <citation type="submission" date="2015-04" db="EMBL/GenBank/DDBJ databases">
        <title>Lasius niger genome sequencing.</title>
        <authorList>
            <person name="Konorov E.A."/>
            <person name="Nikitin M.A."/>
            <person name="Kirill M.V."/>
            <person name="Chang P."/>
        </authorList>
    </citation>
    <scope>NUCLEOTIDE SEQUENCE [LARGE SCALE GENOMIC DNA]</scope>
    <source>
        <tissue evidence="15">Whole</tissue>
    </source>
</reference>
<keyword evidence="7" id="KW-0829">Tyrosine-protein kinase</keyword>
<dbReference type="GO" id="GO:0005886">
    <property type="term" value="C:plasma membrane"/>
    <property type="evidence" value="ECO:0007669"/>
    <property type="project" value="TreeGrafter"/>
</dbReference>
<dbReference type="PRINTS" id="PR00109">
    <property type="entry name" value="TYRKINASE"/>
</dbReference>
<dbReference type="GO" id="GO:0004714">
    <property type="term" value="F:transmembrane receptor protein tyrosine kinase activity"/>
    <property type="evidence" value="ECO:0007669"/>
    <property type="project" value="UniProtKB-EC"/>
</dbReference>
<dbReference type="InterPro" id="IPR011009">
    <property type="entry name" value="Kinase-like_dom_sf"/>
</dbReference>
<feature type="binding site" evidence="10">
    <location>
        <position position="183"/>
    </location>
    <ligand>
        <name>ATP</name>
        <dbReference type="ChEBI" id="CHEBI:30616"/>
    </ligand>
</feature>
<keyword evidence="11" id="KW-0479">Metal-binding</keyword>
<keyword evidence="5 15" id="KW-0418">Kinase</keyword>
<organism evidence="15 16">
    <name type="scientific">Lasius niger</name>
    <name type="common">Black garden ant</name>
    <dbReference type="NCBI Taxonomy" id="67767"/>
    <lineage>
        <taxon>Eukaryota</taxon>
        <taxon>Metazoa</taxon>
        <taxon>Ecdysozoa</taxon>
        <taxon>Arthropoda</taxon>
        <taxon>Hexapoda</taxon>
        <taxon>Insecta</taxon>
        <taxon>Pterygota</taxon>
        <taxon>Neoptera</taxon>
        <taxon>Endopterygota</taxon>
        <taxon>Hymenoptera</taxon>
        <taxon>Apocrita</taxon>
        <taxon>Aculeata</taxon>
        <taxon>Formicoidea</taxon>
        <taxon>Formicidae</taxon>
        <taxon>Formicinae</taxon>
        <taxon>Lasius</taxon>
        <taxon>Lasius</taxon>
    </lineage>
</organism>
<feature type="binding site" evidence="11">
    <location>
        <position position="184"/>
    </location>
    <ligand>
        <name>Mg(2+)</name>
        <dbReference type="ChEBI" id="CHEBI:18420"/>
    </ligand>
</feature>
<keyword evidence="2 13" id="KW-0597">Phosphoprotein</keyword>
<keyword evidence="3" id="KW-0808">Transferase</keyword>
<dbReference type="InterPro" id="IPR000719">
    <property type="entry name" value="Prot_kinase_dom"/>
</dbReference>
<dbReference type="InterPro" id="IPR001245">
    <property type="entry name" value="Ser-Thr/Tyr_kinase_cat_dom"/>
</dbReference>
<proteinExistence type="inferred from homology"/>
<evidence type="ECO:0000256" key="6">
    <source>
        <dbReference type="ARBA" id="ARBA00022840"/>
    </source>
</evidence>
<dbReference type="PROSITE" id="PS50011">
    <property type="entry name" value="PROTEIN_KINASE_DOM"/>
    <property type="match status" value="1"/>
</dbReference>
<feature type="binding site" evidence="11">
    <location>
        <position position="201"/>
    </location>
    <ligand>
        <name>Mg(2+)</name>
        <dbReference type="ChEBI" id="CHEBI:18420"/>
    </ligand>
</feature>
<keyword evidence="13" id="KW-0472">Membrane</keyword>
<dbReference type="EMBL" id="LBMM01014244">
    <property type="protein sequence ID" value="KMQ85263.1"/>
    <property type="molecule type" value="Genomic_DNA"/>
</dbReference>
<evidence type="ECO:0000256" key="13">
    <source>
        <dbReference type="RuleBase" id="RU000312"/>
    </source>
</evidence>
<dbReference type="GO" id="GO:0046872">
    <property type="term" value="F:metal ion binding"/>
    <property type="evidence" value="ECO:0007669"/>
    <property type="project" value="UniProtKB-KW"/>
</dbReference>
<comment type="catalytic activity">
    <reaction evidence="8 13">
        <text>L-tyrosyl-[protein] + ATP = O-phospho-L-tyrosyl-[protein] + ADP + H(+)</text>
        <dbReference type="Rhea" id="RHEA:10596"/>
        <dbReference type="Rhea" id="RHEA-COMP:10136"/>
        <dbReference type="Rhea" id="RHEA-COMP:20101"/>
        <dbReference type="ChEBI" id="CHEBI:15378"/>
        <dbReference type="ChEBI" id="CHEBI:30616"/>
        <dbReference type="ChEBI" id="CHEBI:46858"/>
        <dbReference type="ChEBI" id="CHEBI:61978"/>
        <dbReference type="ChEBI" id="CHEBI:456216"/>
        <dbReference type="EC" id="2.7.10.1"/>
    </reaction>
</comment>
<gene>
    <name evidence="15" type="ORF">RF55_16282</name>
</gene>
<evidence type="ECO:0000256" key="7">
    <source>
        <dbReference type="ARBA" id="ARBA00023137"/>
    </source>
</evidence>
<dbReference type="InterPro" id="IPR008266">
    <property type="entry name" value="Tyr_kinase_AS"/>
</dbReference>
<dbReference type="GO" id="GO:0005524">
    <property type="term" value="F:ATP binding"/>
    <property type="evidence" value="ECO:0007669"/>
    <property type="project" value="UniProtKB-UniRule"/>
</dbReference>
<evidence type="ECO:0000256" key="10">
    <source>
        <dbReference type="PIRSR" id="PIRSR000615-2"/>
    </source>
</evidence>
<dbReference type="PROSITE" id="PS00239">
    <property type="entry name" value="RECEPTOR_TYR_KIN_II"/>
    <property type="match status" value="1"/>
</dbReference>
<protein>
    <recommendedName>
        <fullName evidence="13">Tyrosine-protein kinase receptor</fullName>
        <ecNumber evidence="13">2.7.10.1</ecNumber>
    </recommendedName>
</protein>
<evidence type="ECO:0000256" key="9">
    <source>
        <dbReference type="PIRSR" id="PIRSR000615-1"/>
    </source>
</evidence>
<evidence type="ECO:0000313" key="15">
    <source>
        <dbReference type="EMBL" id="KMQ85263.1"/>
    </source>
</evidence>
<keyword evidence="4 10" id="KW-0547">Nucleotide-binding</keyword>
<comment type="caution">
    <text evidence="15">The sequence shown here is derived from an EMBL/GenBank/DDBJ whole genome shotgun (WGS) entry which is preliminary data.</text>
</comment>
<evidence type="ECO:0000256" key="12">
    <source>
        <dbReference type="PROSITE-ProRule" id="PRU10141"/>
    </source>
</evidence>
<comment type="subcellular location">
    <subcellularLocation>
        <location evidence="1">Membrane</location>
        <topology evidence="1">Single-pass membrane protein</topology>
    </subcellularLocation>
</comment>
<dbReference type="PaxDb" id="67767-A0A0J7K479"/>
<evidence type="ECO:0000256" key="2">
    <source>
        <dbReference type="ARBA" id="ARBA00022553"/>
    </source>
</evidence>
<dbReference type="PANTHER" id="PTHR24416">
    <property type="entry name" value="TYROSINE-PROTEIN KINASE RECEPTOR"/>
    <property type="match status" value="1"/>
</dbReference>
<evidence type="ECO:0000256" key="3">
    <source>
        <dbReference type="ARBA" id="ARBA00022679"/>
    </source>
</evidence>
<evidence type="ECO:0000313" key="16">
    <source>
        <dbReference type="Proteomes" id="UP000036403"/>
    </source>
</evidence>
<dbReference type="Gene3D" id="1.10.510.10">
    <property type="entry name" value="Transferase(Phosphotransferase) domain 1"/>
    <property type="match status" value="1"/>
</dbReference>
<dbReference type="PIRSF" id="PIRSF000615">
    <property type="entry name" value="TyrPK_CSF1-R"/>
    <property type="match status" value="1"/>
</dbReference>
<evidence type="ECO:0000256" key="5">
    <source>
        <dbReference type="ARBA" id="ARBA00022777"/>
    </source>
</evidence>
<dbReference type="PROSITE" id="PS00107">
    <property type="entry name" value="PROTEIN_KINASE_ATP"/>
    <property type="match status" value="1"/>
</dbReference>
<dbReference type="PROSITE" id="PS00109">
    <property type="entry name" value="PROTEIN_KINASE_TYR"/>
    <property type="match status" value="1"/>
</dbReference>
<dbReference type="Gene3D" id="3.30.200.20">
    <property type="entry name" value="Phosphorylase Kinase, domain 1"/>
    <property type="match status" value="1"/>
</dbReference>
<dbReference type="STRING" id="67767.A0A0J7K479"/>
<dbReference type="InterPro" id="IPR017441">
    <property type="entry name" value="Protein_kinase_ATP_BS"/>
</dbReference>
<evidence type="ECO:0000256" key="8">
    <source>
        <dbReference type="ARBA" id="ARBA00051243"/>
    </source>
</evidence>
<keyword evidence="13" id="KW-0812">Transmembrane</keyword>
<keyword evidence="11" id="KW-0460">Magnesium</keyword>
<feature type="domain" description="Protein kinase" evidence="14">
    <location>
        <begin position="45"/>
        <end position="316"/>
    </location>
</feature>
<dbReference type="AlphaFoldDB" id="A0A0J7K479"/>
<dbReference type="InterPro" id="IPR020635">
    <property type="entry name" value="Tyr_kinase_cat_dom"/>
</dbReference>
<dbReference type="EC" id="2.7.10.1" evidence="13"/>
<dbReference type="SMART" id="SM00219">
    <property type="entry name" value="TyrKc"/>
    <property type="match status" value="1"/>
</dbReference>
<dbReference type="SUPFAM" id="SSF56112">
    <property type="entry name" value="Protein kinase-like (PK-like)"/>
    <property type="match status" value="1"/>
</dbReference>
<accession>A0A0J7K479</accession>